<evidence type="ECO:0000256" key="1">
    <source>
        <dbReference type="SAM" id="SignalP"/>
    </source>
</evidence>
<feature type="chain" id="PRO_5026787331" description="HEAT repeat domain-containing protein" evidence="1">
    <location>
        <begin position="23"/>
        <end position="420"/>
    </location>
</feature>
<reference evidence="2 3" key="1">
    <citation type="submission" date="2019-05" db="EMBL/GenBank/DDBJ databases">
        <authorList>
            <consortium name="Science for Life Laboratories"/>
        </authorList>
    </citation>
    <scope>NUCLEOTIDE SEQUENCE [LARGE SCALE GENOMIC DNA]</scope>
    <source>
        <strain evidence="2">Soil9</strain>
    </source>
</reference>
<dbReference type="KEGG" id="gms:SOIL9_21740"/>
<gene>
    <name evidence="2" type="ORF">SOIL9_21740</name>
</gene>
<evidence type="ECO:0008006" key="4">
    <source>
        <dbReference type="Google" id="ProtNLM"/>
    </source>
</evidence>
<proteinExistence type="predicted"/>
<feature type="signal peptide" evidence="1">
    <location>
        <begin position="1"/>
        <end position="22"/>
    </location>
</feature>
<evidence type="ECO:0000313" key="3">
    <source>
        <dbReference type="Proteomes" id="UP000464178"/>
    </source>
</evidence>
<keyword evidence="3" id="KW-1185">Reference proteome</keyword>
<accession>A0A6P2D7V5</accession>
<dbReference type="AlphaFoldDB" id="A0A6P2D7V5"/>
<protein>
    <recommendedName>
        <fullName evidence="4">HEAT repeat domain-containing protein</fullName>
    </recommendedName>
</protein>
<dbReference type="RefSeq" id="WP_162669943.1">
    <property type="nucleotide sequence ID" value="NZ_LR593886.1"/>
</dbReference>
<evidence type="ECO:0000313" key="2">
    <source>
        <dbReference type="EMBL" id="VTR95540.1"/>
    </source>
</evidence>
<keyword evidence="1" id="KW-0732">Signal</keyword>
<dbReference type="Proteomes" id="UP000464178">
    <property type="component" value="Chromosome"/>
</dbReference>
<dbReference type="EMBL" id="LR593886">
    <property type="protein sequence ID" value="VTR95540.1"/>
    <property type="molecule type" value="Genomic_DNA"/>
</dbReference>
<name>A0A6P2D7V5_9BACT</name>
<organism evidence="2 3">
    <name type="scientific">Gemmata massiliana</name>
    <dbReference type="NCBI Taxonomy" id="1210884"/>
    <lineage>
        <taxon>Bacteria</taxon>
        <taxon>Pseudomonadati</taxon>
        <taxon>Planctomycetota</taxon>
        <taxon>Planctomycetia</taxon>
        <taxon>Gemmatales</taxon>
        <taxon>Gemmataceae</taxon>
        <taxon>Gemmata</taxon>
    </lineage>
</organism>
<sequence length="420" mass="45686">MRRLACVLVLALGAAVPAVSHGETPIVLDVEEVVQLDVLIPPPFPGPGGNPTSDANYKAPKADAAVVELLDEGVDPLLPVLINDGGGEAGTVTREDRDVFAGVEAVRVTPMQKYRSHIPGWNFKIVETPKKAGEFRYMRFAWKKLGGNGLMIQLHDPVKGWGSRFHAGSNIYGWSPSIQVATTPAKEWEVHTRDLFKELGATTITGFALSPLDGTAALFDHMLLGRTIEDLDKVTDAALGRTKPAKIMERQERDTHWENLMGTDRAKAAVAQRALLAGAPDHVAFIETQLGKLSIDKNERTRIRKLIEELDAESFDVRDAATDELVKLGAPAAEAVRALENSAPNDEVRYRTRLILRKLNGENGGGPVGQAGRLMRAVRVLERANTEKARELLARFADGEFGAEIAPDAKAVLARLPKMP</sequence>